<comment type="caution">
    <text evidence="1">The sequence shown here is derived from an EMBL/GenBank/DDBJ whole genome shotgun (WGS) entry which is preliminary data.</text>
</comment>
<dbReference type="AlphaFoldDB" id="A0A9D2DYH6"/>
<dbReference type="Proteomes" id="UP000824044">
    <property type="component" value="Unassembled WGS sequence"/>
</dbReference>
<sequence length="246" mass="27848">MDISNASRFLHSYNRIEAQLKLIHGVKAAMNFTDLVKKCSDVDITVRRYATELIDYGKLRNAIVHRSAGSADETVIAVPCDDVVQTIEFIEALLCRPPRLIDAIKVKPVASVFADRPVMSAVEAFREKWQKSLVVYDHGTMVGVINSYGLYAEIEARYRSGEDLNHFFAKTPVRDILHESVLERYVIMSQDATVFEVFVAFEEKKNLLAVIVTEHGVFGEKALSIITPSDFPRINRYLESYNAKPF</sequence>
<evidence type="ECO:0008006" key="3">
    <source>
        <dbReference type="Google" id="ProtNLM"/>
    </source>
</evidence>
<evidence type="ECO:0000313" key="2">
    <source>
        <dbReference type="Proteomes" id="UP000824044"/>
    </source>
</evidence>
<accession>A0A9D2DYH6</accession>
<evidence type="ECO:0000313" key="1">
    <source>
        <dbReference type="EMBL" id="HIZ25353.1"/>
    </source>
</evidence>
<protein>
    <recommendedName>
        <fullName evidence="3">CBS domain-containing protein</fullName>
    </recommendedName>
</protein>
<name>A0A9D2DYH6_9FIRM</name>
<organism evidence="1 2">
    <name type="scientific">Candidatus Gallimonas intestinigallinarum</name>
    <dbReference type="NCBI Taxonomy" id="2838604"/>
    <lineage>
        <taxon>Bacteria</taxon>
        <taxon>Bacillati</taxon>
        <taxon>Bacillota</taxon>
        <taxon>Clostridia</taxon>
        <taxon>Candidatus Gallimonas</taxon>
    </lineage>
</organism>
<dbReference type="Gene3D" id="3.10.580.10">
    <property type="entry name" value="CBS-domain"/>
    <property type="match status" value="1"/>
</dbReference>
<dbReference type="SUPFAM" id="SSF54631">
    <property type="entry name" value="CBS-domain pair"/>
    <property type="match status" value="1"/>
</dbReference>
<proteinExistence type="predicted"/>
<dbReference type="InterPro" id="IPR046342">
    <property type="entry name" value="CBS_dom_sf"/>
</dbReference>
<reference evidence="1" key="2">
    <citation type="submission" date="2021-04" db="EMBL/GenBank/DDBJ databases">
        <authorList>
            <person name="Gilroy R."/>
        </authorList>
    </citation>
    <scope>NUCLEOTIDE SEQUENCE</scope>
    <source>
        <strain evidence="1">CHK33-5263</strain>
    </source>
</reference>
<reference evidence="1" key="1">
    <citation type="journal article" date="2021" name="PeerJ">
        <title>Extensive microbial diversity within the chicken gut microbiome revealed by metagenomics and culture.</title>
        <authorList>
            <person name="Gilroy R."/>
            <person name="Ravi A."/>
            <person name="Getino M."/>
            <person name="Pursley I."/>
            <person name="Horton D.L."/>
            <person name="Alikhan N.F."/>
            <person name="Baker D."/>
            <person name="Gharbi K."/>
            <person name="Hall N."/>
            <person name="Watson M."/>
            <person name="Adriaenssens E.M."/>
            <person name="Foster-Nyarko E."/>
            <person name="Jarju S."/>
            <person name="Secka A."/>
            <person name="Antonio M."/>
            <person name="Oren A."/>
            <person name="Chaudhuri R.R."/>
            <person name="La Ragione R."/>
            <person name="Hildebrand F."/>
            <person name="Pallen M.J."/>
        </authorList>
    </citation>
    <scope>NUCLEOTIDE SEQUENCE</scope>
    <source>
        <strain evidence="1">CHK33-5263</strain>
    </source>
</reference>
<gene>
    <name evidence="1" type="ORF">H9812_07820</name>
</gene>
<dbReference type="EMBL" id="DXBS01000142">
    <property type="protein sequence ID" value="HIZ25353.1"/>
    <property type="molecule type" value="Genomic_DNA"/>
</dbReference>